<reference evidence="2" key="2">
    <citation type="submission" date="2021-09" db="EMBL/GenBank/DDBJ databases">
        <authorList>
            <person name="Jia N."/>
            <person name="Wang J."/>
            <person name="Shi W."/>
            <person name="Du L."/>
            <person name="Sun Y."/>
            <person name="Zhan W."/>
            <person name="Jiang J."/>
            <person name="Wang Q."/>
            <person name="Zhang B."/>
            <person name="Ji P."/>
            <person name="Sakyi L.B."/>
            <person name="Cui X."/>
            <person name="Yuan T."/>
            <person name="Jiang B."/>
            <person name="Yang W."/>
            <person name="Lam T.T.-Y."/>
            <person name="Chang Q."/>
            <person name="Ding S."/>
            <person name="Wang X."/>
            <person name="Zhu J."/>
            <person name="Ruan X."/>
            <person name="Zhao L."/>
            <person name="Wei J."/>
            <person name="Que T."/>
            <person name="Du C."/>
            <person name="Cheng J."/>
            <person name="Dai P."/>
            <person name="Han X."/>
            <person name="Huang E."/>
            <person name="Gao Y."/>
            <person name="Liu J."/>
            <person name="Shao H."/>
            <person name="Ye R."/>
            <person name="Li L."/>
            <person name="Wei W."/>
            <person name="Wang X."/>
            <person name="Wang C."/>
            <person name="Huo Q."/>
            <person name="Li W."/>
            <person name="Guo W."/>
            <person name="Chen H."/>
            <person name="Chen S."/>
            <person name="Zhou L."/>
            <person name="Zhou L."/>
            <person name="Ni X."/>
            <person name="Tian J."/>
            <person name="Zhou Y."/>
            <person name="Sheng Y."/>
            <person name="Liu T."/>
            <person name="Pan Y."/>
            <person name="Xia L."/>
            <person name="Li J."/>
            <person name="Zhao F."/>
            <person name="Cao W."/>
        </authorList>
    </citation>
    <scope>NUCLEOTIDE SEQUENCE</scope>
    <source>
        <strain evidence="2">Rsan-2018</strain>
        <tissue evidence="2">Larvae</tissue>
    </source>
</reference>
<feature type="region of interest" description="Disordered" evidence="1">
    <location>
        <begin position="718"/>
        <end position="739"/>
    </location>
</feature>
<dbReference type="Gene3D" id="1.10.1380.10">
    <property type="entry name" value="Neutral endopeptidase , domain2"/>
    <property type="match status" value="1"/>
</dbReference>
<reference evidence="2" key="1">
    <citation type="journal article" date="2020" name="Cell">
        <title>Large-Scale Comparative Analyses of Tick Genomes Elucidate Their Genetic Diversity and Vector Capacities.</title>
        <authorList>
            <consortium name="Tick Genome and Microbiome Consortium (TIGMIC)"/>
            <person name="Jia N."/>
            <person name="Wang J."/>
            <person name="Shi W."/>
            <person name="Du L."/>
            <person name="Sun Y."/>
            <person name="Zhan W."/>
            <person name="Jiang J.F."/>
            <person name="Wang Q."/>
            <person name="Zhang B."/>
            <person name="Ji P."/>
            <person name="Bell-Sakyi L."/>
            <person name="Cui X.M."/>
            <person name="Yuan T.T."/>
            <person name="Jiang B.G."/>
            <person name="Yang W.F."/>
            <person name="Lam T.T."/>
            <person name="Chang Q.C."/>
            <person name="Ding S.J."/>
            <person name="Wang X.J."/>
            <person name="Zhu J.G."/>
            <person name="Ruan X.D."/>
            <person name="Zhao L."/>
            <person name="Wei J.T."/>
            <person name="Ye R.Z."/>
            <person name="Que T.C."/>
            <person name="Du C.H."/>
            <person name="Zhou Y.H."/>
            <person name="Cheng J.X."/>
            <person name="Dai P.F."/>
            <person name="Guo W.B."/>
            <person name="Han X.H."/>
            <person name="Huang E.J."/>
            <person name="Li L.F."/>
            <person name="Wei W."/>
            <person name="Gao Y.C."/>
            <person name="Liu J.Z."/>
            <person name="Shao H.Z."/>
            <person name="Wang X."/>
            <person name="Wang C.C."/>
            <person name="Yang T.C."/>
            <person name="Huo Q.B."/>
            <person name="Li W."/>
            <person name="Chen H.Y."/>
            <person name="Chen S.E."/>
            <person name="Zhou L.G."/>
            <person name="Ni X.B."/>
            <person name="Tian J.H."/>
            <person name="Sheng Y."/>
            <person name="Liu T."/>
            <person name="Pan Y.S."/>
            <person name="Xia L.Y."/>
            <person name="Li J."/>
            <person name="Zhao F."/>
            <person name="Cao W.C."/>
        </authorList>
    </citation>
    <scope>NUCLEOTIDE SEQUENCE</scope>
    <source>
        <strain evidence="2">Rsan-2018</strain>
    </source>
</reference>
<name>A0A9D4PDQ1_RHISA</name>
<dbReference type="InterPro" id="IPR024079">
    <property type="entry name" value="MetalloPept_cat_dom_sf"/>
</dbReference>
<feature type="region of interest" description="Disordered" evidence="1">
    <location>
        <begin position="47"/>
        <end position="67"/>
    </location>
</feature>
<proteinExistence type="predicted"/>
<dbReference type="GO" id="GO:0005886">
    <property type="term" value="C:plasma membrane"/>
    <property type="evidence" value="ECO:0007669"/>
    <property type="project" value="TreeGrafter"/>
</dbReference>
<dbReference type="GO" id="GO:0004222">
    <property type="term" value="F:metalloendopeptidase activity"/>
    <property type="evidence" value="ECO:0007669"/>
    <property type="project" value="InterPro"/>
</dbReference>
<comment type="caution">
    <text evidence="2">The sequence shown here is derived from an EMBL/GenBank/DDBJ whole genome shotgun (WGS) entry which is preliminary data.</text>
</comment>
<organism evidence="2 3">
    <name type="scientific">Rhipicephalus sanguineus</name>
    <name type="common">Brown dog tick</name>
    <name type="synonym">Ixodes sanguineus</name>
    <dbReference type="NCBI Taxonomy" id="34632"/>
    <lineage>
        <taxon>Eukaryota</taxon>
        <taxon>Metazoa</taxon>
        <taxon>Ecdysozoa</taxon>
        <taxon>Arthropoda</taxon>
        <taxon>Chelicerata</taxon>
        <taxon>Arachnida</taxon>
        <taxon>Acari</taxon>
        <taxon>Parasitiformes</taxon>
        <taxon>Ixodida</taxon>
        <taxon>Ixodoidea</taxon>
        <taxon>Ixodidae</taxon>
        <taxon>Rhipicephalinae</taxon>
        <taxon>Rhipicephalus</taxon>
        <taxon>Rhipicephalus</taxon>
    </lineage>
</organism>
<dbReference type="SUPFAM" id="SSF55486">
    <property type="entry name" value="Metalloproteases ('zincins'), catalytic domain"/>
    <property type="match status" value="2"/>
</dbReference>
<evidence type="ECO:0000256" key="1">
    <source>
        <dbReference type="SAM" id="MobiDB-lite"/>
    </source>
</evidence>
<protein>
    <submittedName>
        <fullName evidence="2">Uncharacterized protein</fullName>
    </submittedName>
</protein>
<dbReference type="Proteomes" id="UP000821837">
    <property type="component" value="Unassembled WGS sequence"/>
</dbReference>
<sequence>MPRRKYGRPPLLEPRNFRGAVKATEDRLGCEVFPLFLFERPNWKKQMKSRKKARGARTASDPVTSGNLESRAMPAFSGRLLAPRAIYSWEDGWRSTDPMCSTEDCREHAQRLSRGLDRKASPCGDLQRFTCGSWSYDAHVPAIERLVVFAVRWRLPTWLDVHLTPATESGARTIHLLPSPLVSFLHRMHNDRGFWTGGTEWAWRFLLQAAGKTVTDVGEASLSRTLAIHTRVTQLLHGVVETQDAPKPVVIPLSKMSTIGESLSPQLWSLALQKAFQLHPPVTAERDSLYVSDARLLKTMELLFAEHNDREMLVDVEWSIAQLFGPLILSRMAHVLKNDRYTSGLLEQLCSQHVETVFGYALAQHDKELRSAEERERLYEMLGVIKDAAVQKASGAAWIEPPKLSAAIVSHVNAATTVVWGESRDGSAAATRDSMGDRDDHEWLIFWTFYANVPVDGSLYFERWHSALRYTLDWQSPLKHVLLQRLRRIWSESLVQYDPAANAVVLSPACLQPPFFYGRAQNSVLYGGLGYLYARALASAADYAPPFWSSRSVAPATSSLAVDRFKRNAPLLAEADVPNGSNIKTLVTVKSISFGLPPARRVRQEGPLSAASAFSSTPPFNRTSKVGASFAPVRSRRVQRFATGDAGVITSTTKRALVNKTLADVCKSTVRSEAWASLQRVRRGARPDVTSGRSARLLAQSSQPEAWSLLLRSESARRFTEDGGPPSGPIAQSEPPLATSSRISTFGEASALEREGPCSSSEAADVSFLDAAALEIAHDAFAKLLSRGEDVRLTDLPEFTTDQLFFLTACHSRCERLLRPERSVCNDAAVSGKAFATAFGCAAGMFMNPADRCTFKWPRLTT</sequence>
<keyword evidence="3" id="KW-1185">Reference proteome</keyword>
<dbReference type="PROSITE" id="PS51885">
    <property type="entry name" value="NEPRILYSIN"/>
    <property type="match status" value="1"/>
</dbReference>
<dbReference type="Gene3D" id="3.40.390.10">
    <property type="entry name" value="Collagenase (Catalytic Domain)"/>
    <property type="match status" value="3"/>
</dbReference>
<evidence type="ECO:0000313" key="3">
    <source>
        <dbReference type="Proteomes" id="UP000821837"/>
    </source>
</evidence>
<dbReference type="PANTHER" id="PTHR11733:SF241">
    <property type="entry name" value="GH26575P-RELATED"/>
    <property type="match status" value="1"/>
</dbReference>
<dbReference type="PANTHER" id="PTHR11733">
    <property type="entry name" value="ZINC METALLOPROTEASE FAMILY M13 NEPRILYSIN-RELATED"/>
    <property type="match status" value="1"/>
</dbReference>
<dbReference type="InterPro" id="IPR000718">
    <property type="entry name" value="Peptidase_M13"/>
</dbReference>
<accession>A0A9D4PDQ1</accession>
<evidence type="ECO:0000313" key="2">
    <source>
        <dbReference type="EMBL" id="KAH7935856.1"/>
    </source>
</evidence>
<dbReference type="EMBL" id="JABSTV010001255">
    <property type="protein sequence ID" value="KAH7935856.1"/>
    <property type="molecule type" value="Genomic_DNA"/>
</dbReference>
<dbReference type="AlphaFoldDB" id="A0A9D4PDQ1"/>
<dbReference type="GO" id="GO:0016485">
    <property type="term" value="P:protein processing"/>
    <property type="evidence" value="ECO:0007669"/>
    <property type="project" value="TreeGrafter"/>
</dbReference>
<dbReference type="InterPro" id="IPR042089">
    <property type="entry name" value="Peptidase_M13_dom_2"/>
</dbReference>
<gene>
    <name evidence="2" type="ORF">HPB52_014353</name>
</gene>